<protein>
    <recommendedName>
        <fullName evidence="4">HdeD family acid-resistance protein</fullName>
    </recommendedName>
</protein>
<keyword evidence="1" id="KW-1133">Transmembrane helix</keyword>
<dbReference type="Pfam" id="PF03729">
    <property type="entry name" value="DUF308"/>
    <property type="match status" value="1"/>
</dbReference>
<feature type="transmembrane region" description="Helical" evidence="1">
    <location>
        <begin position="145"/>
        <end position="164"/>
    </location>
</feature>
<dbReference type="EMBL" id="CP035491">
    <property type="protein sequence ID" value="QAY74043.1"/>
    <property type="molecule type" value="Genomic_DNA"/>
</dbReference>
<name>A0A4P6FG18_9MICO</name>
<feature type="transmembrane region" description="Helical" evidence="1">
    <location>
        <begin position="55"/>
        <end position="75"/>
    </location>
</feature>
<dbReference type="Proteomes" id="UP000291259">
    <property type="component" value="Chromosome"/>
</dbReference>
<dbReference type="PANTHER" id="PTHR34989:SF1">
    <property type="entry name" value="PROTEIN HDED"/>
    <property type="match status" value="1"/>
</dbReference>
<dbReference type="RefSeq" id="WP_129191591.1">
    <property type="nucleotide sequence ID" value="NZ_CP035491.1"/>
</dbReference>
<feature type="transmembrane region" description="Helical" evidence="1">
    <location>
        <begin position="87"/>
        <end position="106"/>
    </location>
</feature>
<evidence type="ECO:0000313" key="3">
    <source>
        <dbReference type="Proteomes" id="UP000291259"/>
    </source>
</evidence>
<evidence type="ECO:0008006" key="4">
    <source>
        <dbReference type="Google" id="ProtNLM"/>
    </source>
</evidence>
<dbReference type="GO" id="GO:0005886">
    <property type="term" value="C:plasma membrane"/>
    <property type="evidence" value="ECO:0007669"/>
    <property type="project" value="TreeGrafter"/>
</dbReference>
<dbReference type="PANTHER" id="PTHR34989">
    <property type="entry name" value="PROTEIN HDED"/>
    <property type="match status" value="1"/>
</dbReference>
<feature type="transmembrane region" description="Helical" evidence="1">
    <location>
        <begin position="170"/>
        <end position="191"/>
    </location>
</feature>
<feature type="transmembrane region" description="Helical" evidence="1">
    <location>
        <begin position="30"/>
        <end position="49"/>
    </location>
</feature>
<evidence type="ECO:0000313" key="2">
    <source>
        <dbReference type="EMBL" id="QAY74043.1"/>
    </source>
</evidence>
<organism evidence="2 3">
    <name type="scientific">Agromyces protaetiae</name>
    <dbReference type="NCBI Taxonomy" id="2509455"/>
    <lineage>
        <taxon>Bacteria</taxon>
        <taxon>Bacillati</taxon>
        <taxon>Actinomycetota</taxon>
        <taxon>Actinomycetes</taxon>
        <taxon>Micrococcales</taxon>
        <taxon>Microbacteriaceae</taxon>
        <taxon>Agromyces</taxon>
    </lineage>
</organism>
<dbReference type="InterPro" id="IPR005325">
    <property type="entry name" value="DUF308_memb"/>
</dbReference>
<evidence type="ECO:0000256" key="1">
    <source>
        <dbReference type="SAM" id="Phobius"/>
    </source>
</evidence>
<proteinExistence type="predicted"/>
<reference evidence="2 3" key="1">
    <citation type="submission" date="2019-01" db="EMBL/GenBank/DDBJ databases">
        <title>Genome sequencing of strain FW100M-8.</title>
        <authorList>
            <person name="Heo J."/>
            <person name="Kim S.-J."/>
            <person name="Kim J.-S."/>
            <person name="Hong S.-B."/>
            <person name="Kwon S.-W."/>
        </authorList>
    </citation>
    <scope>NUCLEOTIDE SEQUENCE [LARGE SCALE GENOMIC DNA]</scope>
    <source>
        <strain evidence="2 3">FW100M-8</strain>
    </source>
</reference>
<feature type="transmembrane region" description="Helical" evidence="1">
    <location>
        <begin position="112"/>
        <end position="133"/>
    </location>
</feature>
<dbReference type="OrthoDB" id="3238356at2"/>
<dbReference type="KEGG" id="agf:ET445_12550"/>
<keyword evidence="3" id="KW-1185">Reference proteome</keyword>
<accession>A0A4P6FG18</accession>
<gene>
    <name evidence="2" type="ORF">ET445_12550</name>
</gene>
<dbReference type="InterPro" id="IPR052712">
    <property type="entry name" value="Acid_resist_chaperone_HdeD"/>
</dbReference>
<dbReference type="AlphaFoldDB" id="A0A4P6FG18"/>
<keyword evidence="1" id="KW-0472">Membrane</keyword>
<sequence length="200" mass="20546">MSSPQSESFLAGFSLDAAQLSKSAINTVRATLGISGAVALIVGILITFWPKNSAIALTIILGVYFVIAGIAYLGLGIFSKGISGGARALDIILGILFVFGGISVLTSPAGSTVVLAIFLGVFIGILWIIEGVVALVQSGDSGSRGWAIFFGLLSIVAGLILVFSPAYVVALWWILGISLIVLGLIQIVRAFTFGKGVTAA</sequence>
<keyword evidence="1" id="KW-0812">Transmembrane</keyword>